<dbReference type="SUPFAM" id="SSF46689">
    <property type="entry name" value="Homeodomain-like"/>
    <property type="match status" value="1"/>
</dbReference>
<evidence type="ECO:0000313" key="3">
    <source>
        <dbReference type="EMBL" id="OWA53869.1"/>
    </source>
</evidence>
<evidence type="ECO:0000256" key="2">
    <source>
        <dbReference type="SAM" id="MobiDB-lite"/>
    </source>
</evidence>
<evidence type="ECO:0000256" key="1">
    <source>
        <dbReference type="ARBA" id="ARBA00004123"/>
    </source>
</evidence>
<comment type="subcellular location">
    <subcellularLocation>
        <location evidence="1">Nucleus</location>
    </subcellularLocation>
</comment>
<accession>A0A9X6RMX1</accession>
<gene>
    <name evidence="3" type="ORF">BV898_18288</name>
</gene>
<comment type="caution">
    <text evidence="3">The sequence shown here is derived from an EMBL/GenBank/DDBJ whole genome shotgun (WGS) entry which is preliminary data.</text>
</comment>
<dbReference type="AlphaFoldDB" id="A0A9X6RMX1"/>
<organism evidence="3 4">
    <name type="scientific">Hypsibius exemplaris</name>
    <name type="common">Freshwater tardigrade</name>
    <dbReference type="NCBI Taxonomy" id="2072580"/>
    <lineage>
        <taxon>Eukaryota</taxon>
        <taxon>Metazoa</taxon>
        <taxon>Ecdysozoa</taxon>
        <taxon>Tardigrada</taxon>
        <taxon>Eutardigrada</taxon>
        <taxon>Parachela</taxon>
        <taxon>Hypsibioidea</taxon>
        <taxon>Hypsibiidae</taxon>
        <taxon>Hypsibius</taxon>
    </lineage>
</organism>
<feature type="region of interest" description="Disordered" evidence="2">
    <location>
        <begin position="82"/>
        <end position="109"/>
    </location>
</feature>
<dbReference type="OrthoDB" id="10507906at2759"/>
<reference evidence="4" key="1">
    <citation type="submission" date="2017-01" db="EMBL/GenBank/DDBJ databases">
        <title>Comparative genomics of anhydrobiosis in the tardigrade Hypsibius dujardini.</title>
        <authorList>
            <person name="Yoshida Y."/>
            <person name="Koutsovoulos G."/>
            <person name="Laetsch D."/>
            <person name="Stevens L."/>
            <person name="Kumar S."/>
            <person name="Horikawa D."/>
            <person name="Ishino K."/>
            <person name="Komine S."/>
            <person name="Tomita M."/>
            <person name="Blaxter M."/>
            <person name="Arakawa K."/>
        </authorList>
    </citation>
    <scope>NUCLEOTIDE SEQUENCE [LARGE SCALE GENOMIC DNA]</scope>
    <source>
        <strain evidence="4">Z151</strain>
    </source>
</reference>
<evidence type="ECO:0000313" key="4">
    <source>
        <dbReference type="Proteomes" id="UP000192578"/>
    </source>
</evidence>
<dbReference type="InterPro" id="IPR009057">
    <property type="entry name" value="Homeodomain-like_sf"/>
</dbReference>
<proteinExistence type="predicted"/>
<name>A0A9X6RMX1_HYPEX</name>
<sequence>MNAVEMEILFRESVWSFSVPFSAPFLFLLCPAKSDVWEEMEAINIEVAEAEEVEGDGMFNHLPTAQEPDDEDGKRVEIVFGTTGEETNSSSSSSDADPVAGEPSANRTIPEQREAVIRMHQENASRRQISKTVGVSAKTVIRILESSGVVSTPSKRGRRAVLGMKEEEALVNFLLELDKVNLNWTWPLFHKLLEIVAQKRDITPNAKSNKLFSSKWLVGFSTRHKKQIALRVVDYGLSGPLQNRQKAHPGRMESFEQTVRDLFNAIGIPASQENVLEVQEMWSQHVESPKTRKVFAKKGRKNVRLTIGLPSMETGQKKRVRAKRPPGQPSHHGQTVVILGPAQGVPYQPPLPQQPVPVNDAALRLALNAFMIAGYTEDDGKKILRDLNVAVL</sequence>
<dbReference type="GO" id="GO:0005634">
    <property type="term" value="C:nucleus"/>
    <property type="evidence" value="ECO:0007669"/>
    <property type="project" value="UniProtKB-SubCell"/>
</dbReference>
<dbReference type="EMBL" id="MTYJ01000352">
    <property type="protein sequence ID" value="OWA53869.1"/>
    <property type="molecule type" value="Genomic_DNA"/>
</dbReference>
<dbReference type="Proteomes" id="UP000192578">
    <property type="component" value="Unassembled WGS sequence"/>
</dbReference>
<protein>
    <submittedName>
        <fullName evidence="3">Uncharacterized protein</fullName>
    </submittedName>
</protein>
<keyword evidence="4" id="KW-1185">Reference proteome</keyword>